<dbReference type="AlphaFoldDB" id="A0A2W7Q409"/>
<accession>A0A2W7Q409</accession>
<keyword evidence="2" id="KW-1185">Reference proteome</keyword>
<organism evidence="1 2">
    <name type="scientific">Roseinatronobacter thiooxidans</name>
    <dbReference type="NCBI Taxonomy" id="121821"/>
    <lineage>
        <taxon>Bacteria</taxon>
        <taxon>Pseudomonadati</taxon>
        <taxon>Pseudomonadota</taxon>
        <taxon>Alphaproteobacteria</taxon>
        <taxon>Rhodobacterales</taxon>
        <taxon>Paracoccaceae</taxon>
        <taxon>Roseinatronobacter</taxon>
    </lineage>
</organism>
<name>A0A2W7Q409_9RHOB</name>
<reference evidence="1 2" key="1">
    <citation type="submission" date="2018-06" db="EMBL/GenBank/DDBJ databases">
        <title>Genomic Encyclopedia of Archaeal and Bacterial Type Strains, Phase II (KMG-II): from individual species to whole genera.</title>
        <authorList>
            <person name="Goeker M."/>
        </authorList>
    </citation>
    <scope>NUCLEOTIDE SEQUENCE [LARGE SCALE GENOMIC DNA]</scope>
    <source>
        <strain evidence="1 2">DSM 13087</strain>
    </source>
</reference>
<evidence type="ECO:0000313" key="2">
    <source>
        <dbReference type="Proteomes" id="UP000249364"/>
    </source>
</evidence>
<protein>
    <submittedName>
        <fullName evidence="1">Uncharacterized protein</fullName>
    </submittedName>
</protein>
<proteinExistence type="predicted"/>
<dbReference type="EMBL" id="QKZQ01000008">
    <property type="protein sequence ID" value="PZX42366.1"/>
    <property type="molecule type" value="Genomic_DNA"/>
</dbReference>
<gene>
    <name evidence="1" type="ORF">LY56_02061</name>
</gene>
<sequence>MIIKIVAAFLVFMVVMGAIQKFLNPNHKTPLDKLRSVKLPKPRKCSRCGKFQLRGDACDCKEK</sequence>
<evidence type="ECO:0000313" key="1">
    <source>
        <dbReference type="EMBL" id="PZX42366.1"/>
    </source>
</evidence>
<dbReference type="OrthoDB" id="7866398at2"/>
<comment type="caution">
    <text evidence="1">The sequence shown here is derived from an EMBL/GenBank/DDBJ whole genome shotgun (WGS) entry which is preliminary data.</text>
</comment>
<dbReference type="STRING" id="121821.GCA_001870675_01602"/>
<dbReference type="Proteomes" id="UP000249364">
    <property type="component" value="Unassembled WGS sequence"/>
</dbReference>